<evidence type="ECO:0000313" key="1">
    <source>
        <dbReference type="EMBL" id="JAH18043.1"/>
    </source>
</evidence>
<name>A0A0E9QPE8_ANGAN</name>
<dbReference type="AlphaFoldDB" id="A0A0E9QPE8"/>
<reference evidence="1" key="2">
    <citation type="journal article" date="2015" name="Fish Shellfish Immunol.">
        <title>Early steps in the European eel (Anguilla anguilla)-Vibrio vulnificus interaction in the gills: Role of the RtxA13 toxin.</title>
        <authorList>
            <person name="Callol A."/>
            <person name="Pajuelo D."/>
            <person name="Ebbesson L."/>
            <person name="Teles M."/>
            <person name="MacKenzie S."/>
            <person name="Amaro C."/>
        </authorList>
    </citation>
    <scope>NUCLEOTIDE SEQUENCE</scope>
</reference>
<protein>
    <submittedName>
        <fullName evidence="1">Uncharacterized protein</fullName>
    </submittedName>
</protein>
<accession>A0A0E9QPE8</accession>
<reference evidence="1" key="1">
    <citation type="submission" date="2014-11" db="EMBL/GenBank/DDBJ databases">
        <authorList>
            <person name="Amaro Gonzalez C."/>
        </authorList>
    </citation>
    <scope>NUCLEOTIDE SEQUENCE</scope>
</reference>
<proteinExistence type="predicted"/>
<sequence>MNCARFSLSLKGYDVCCEYVRPQFVFQ</sequence>
<organism evidence="1">
    <name type="scientific">Anguilla anguilla</name>
    <name type="common">European freshwater eel</name>
    <name type="synonym">Muraena anguilla</name>
    <dbReference type="NCBI Taxonomy" id="7936"/>
    <lineage>
        <taxon>Eukaryota</taxon>
        <taxon>Metazoa</taxon>
        <taxon>Chordata</taxon>
        <taxon>Craniata</taxon>
        <taxon>Vertebrata</taxon>
        <taxon>Euteleostomi</taxon>
        <taxon>Actinopterygii</taxon>
        <taxon>Neopterygii</taxon>
        <taxon>Teleostei</taxon>
        <taxon>Anguilliformes</taxon>
        <taxon>Anguillidae</taxon>
        <taxon>Anguilla</taxon>
    </lineage>
</organism>
<dbReference type="EMBL" id="GBXM01090534">
    <property type="protein sequence ID" value="JAH18043.1"/>
    <property type="molecule type" value="Transcribed_RNA"/>
</dbReference>